<gene>
    <name evidence="3" type="ORF">NPRO_05170</name>
</gene>
<feature type="repeat" description="TPR" evidence="1">
    <location>
        <begin position="822"/>
        <end position="855"/>
    </location>
</feature>
<dbReference type="InterPro" id="IPR005158">
    <property type="entry name" value="BTAD"/>
</dbReference>
<evidence type="ECO:0000256" key="1">
    <source>
        <dbReference type="PROSITE-ProRule" id="PRU00339"/>
    </source>
</evidence>
<reference evidence="3" key="1">
    <citation type="journal article" name="DNA Res.">
        <title>The physiological potential of anammox bacteria as revealed by their core genome structure.</title>
        <authorList>
            <person name="Okubo T."/>
            <person name="Toyoda A."/>
            <person name="Fukuhara K."/>
            <person name="Uchiyama I."/>
            <person name="Harigaya Y."/>
            <person name="Kuroiwa M."/>
            <person name="Suzuki T."/>
            <person name="Murakami Y."/>
            <person name="Suwa Y."/>
            <person name="Takami H."/>
        </authorList>
    </citation>
    <scope>NUCLEOTIDE SEQUENCE</scope>
    <source>
        <strain evidence="3">317325-2</strain>
    </source>
</reference>
<evidence type="ECO:0000313" key="4">
    <source>
        <dbReference type="Proteomes" id="UP000662873"/>
    </source>
</evidence>
<dbReference type="EMBL" id="AP021858">
    <property type="protein sequence ID" value="BBO22922.1"/>
    <property type="molecule type" value="Genomic_DNA"/>
</dbReference>
<dbReference type="PRINTS" id="PR00364">
    <property type="entry name" value="DISEASERSIST"/>
</dbReference>
<dbReference type="InterPro" id="IPR049945">
    <property type="entry name" value="AAA_22"/>
</dbReference>
<dbReference type="PANTHER" id="PTHR47691">
    <property type="entry name" value="REGULATOR-RELATED"/>
    <property type="match status" value="1"/>
</dbReference>
<dbReference type="KEGG" id="npy:NPRO_05170"/>
<dbReference type="SMART" id="SM00028">
    <property type="entry name" value="TPR"/>
    <property type="match status" value="8"/>
</dbReference>
<dbReference type="SMART" id="SM01043">
    <property type="entry name" value="BTAD"/>
    <property type="match status" value="1"/>
</dbReference>
<organism evidence="3 4">
    <name type="scientific">Candidatus Nitrosymbiomonas proteolyticus</name>
    <dbReference type="NCBI Taxonomy" id="2608984"/>
    <lineage>
        <taxon>Bacteria</taxon>
        <taxon>Bacillati</taxon>
        <taxon>Armatimonadota</taxon>
        <taxon>Armatimonadota incertae sedis</taxon>
        <taxon>Candidatus Nitrosymbiomonas</taxon>
    </lineage>
</organism>
<dbReference type="InterPro" id="IPR019734">
    <property type="entry name" value="TPR_rpt"/>
</dbReference>
<sequence>MKATEGPAPTAGAAEWKIKLLGRLEVAADGEMARFSSRTALSLLVYLSLHKDREHANDSLYELFWPDSDGDRQAQNLRRAISDIRKVLEQGLPLGSVIVTRKGHVSVNPNRIETDVQRFLELTGPCADAERQDRLTEALALYSGTLLPSLAHGWVTGPRMQLEERYGQAVVALCEMLIEQGRLEEAIAIGRAAVVAAPNREDVHVALIHAYRRAGMGVEALRQFEELERILDETWGESPSLKAREALEAAFEDSRAGRHNLPEQLTSFIGREREIEDVSRLIAGTRLLTLTGSGGCGKTRLSLQVARSLVDEYRDGVWLAEFAPLADSGLVAQTVATALGVPERSGITVCQALIEHLSAKRLVIVLDNCEHLLLACAELSDAILRSCPQVFILANSRECLGIAGETTYRVPSLSLPDPKQPLVREGLMEFESVRLFVDRATQVQSSFAVTDQNAAPLASLCYRLDGIPLAIELAAARIRTLSVEELNERLDDRFRLLTGGSRTALPRQQTLRSLIDWSYDLLSEMEKALFCRLAVFAGGWTLESAEQVCSGEPIEIEEVLSLITSLCDKSLVVSSEGGATTRYWMLETIRQYARDRLFESGEGSHWRDRHLAHFLELAEEAEKHMSGPNQLLWLDCLDAEHDNLRSVLEWSSHDESEQKPCLRIAVALGRFWLVRGHFSEGRGWLSELLAADESKPADSVRATALNVLGSLAWQQGDYKTSQSHYEMGLAVWRELCEPSGVAQSLKLLGDVEAQRGDFAAAQRLYVEGLTIFQDLGDDRGVAGSLTNLGTLAYRVGDFEAARRLLESALSVQRERGDHWAITHSLTNLGTIAFEKGELDAARTFYEESLRIRRDIGNRQGIATSLNGLGCVALEQGDSLQASALFEESLAMRRKLGDRAGVAQSISNLGNVASFERDYSAARVHYEEGLAIWREIGDLRGIAYSLLNLGVLVSMQCEFASARDLLEESLSIMRKLGARHGIGHNLGSLAGVAFKSGDYRAARRLHRDVLAICRDVGHVPYILDSVERIAFEAACLGEPVLAAKLFGAAEGRRDEFGATLDPQLQDEHDRYLLSARGSLGNDQLFDRALQEGRALTMEQAIALALGQGVADL</sequence>
<dbReference type="Pfam" id="PF03704">
    <property type="entry name" value="BTAD"/>
    <property type="match status" value="1"/>
</dbReference>
<dbReference type="InterPro" id="IPR036388">
    <property type="entry name" value="WH-like_DNA-bd_sf"/>
</dbReference>
<keyword evidence="1" id="KW-0802">TPR repeat</keyword>
<accession>A0A809RT73</accession>
<dbReference type="InterPro" id="IPR058852">
    <property type="entry name" value="HTH_77"/>
</dbReference>
<evidence type="ECO:0000313" key="3">
    <source>
        <dbReference type="EMBL" id="BBO22922.1"/>
    </source>
</evidence>
<proteinExistence type="predicted"/>
<dbReference type="SUPFAM" id="SSF46894">
    <property type="entry name" value="C-terminal effector domain of the bipartite response regulators"/>
    <property type="match status" value="1"/>
</dbReference>
<dbReference type="Pfam" id="PF25872">
    <property type="entry name" value="HTH_77"/>
    <property type="match status" value="1"/>
</dbReference>
<dbReference type="Gene3D" id="3.40.50.300">
    <property type="entry name" value="P-loop containing nucleotide triphosphate hydrolases"/>
    <property type="match status" value="1"/>
</dbReference>
<dbReference type="Gene3D" id="1.25.40.10">
    <property type="entry name" value="Tetratricopeptide repeat domain"/>
    <property type="match status" value="3"/>
</dbReference>
<dbReference type="Proteomes" id="UP000662873">
    <property type="component" value="Chromosome"/>
</dbReference>
<dbReference type="Gene3D" id="1.10.10.10">
    <property type="entry name" value="Winged helix-like DNA-binding domain superfamily/Winged helix DNA-binding domain"/>
    <property type="match status" value="2"/>
</dbReference>
<dbReference type="GO" id="GO:0016887">
    <property type="term" value="F:ATP hydrolysis activity"/>
    <property type="evidence" value="ECO:0007669"/>
    <property type="project" value="InterPro"/>
</dbReference>
<feature type="repeat" description="TPR" evidence="1">
    <location>
        <begin position="782"/>
        <end position="815"/>
    </location>
</feature>
<dbReference type="InterPro" id="IPR011990">
    <property type="entry name" value="TPR-like_helical_dom_sf"/>
</dbReference>
<dbReference type="PROSITE" id="PS50005">
    <property type="entry name" value="TPR"/>
    <property type="match status" value="2"/>
</dbReference>
<dbReference type="PANTHER" id="PTHR47691:SF3">
    <property type="entry name" value="HTH-TYPE TRANSCRIPTIONAL REGULATOR RV0890C-RELATED"/>
    <property type="match status" value="1"/>
</dbReference>
<dbReference type="GO" id="GO:0006355">
    <property type="term" value="P:regulation of DNA-templated transcription"/>
    <property type="evidence" value="ECO:0007669"/>
    <property type="project" value="InterPro"/>
</dbReference>
<dbReference type="Pfam" id="PF13424">
    <property type="entry name" value="TPR_12"/>
    <property type="match status" value="3"/>
</dbReference>
<dbReference type="SUPFAM" id="SSF48452">
    <property type="entry name" value="TPR-like"/>
    <property type="match status" value="4"/>
</dbReference>
<dbReference type="SUPFAM" id="SSF52540">
    <property type="entry name" value="P-loop containing nucleoside triphosphate hydrolases"/>
    <property type="match status" value="1"/>
</dbReference>
<dbReference type="Pfam" id="PF13374">
    <property type="entry name" value="TPR_10"/>
    <property type="match status" value="2"/>
</dbReference>
<dbReference type="GO" id="GO:0003677">
    <property type="term" value="F:DNA binding"/>
    <property type="evidence" value="ECO:0007669"/>
    <property type="project" value="InterPro"/>
</dbReference>
<evidence type="ECO:0000259" key="2">
    <source>
        <dbReference type="SMART" id="SM01043"/>
    </source>
</evidence>
<dbReference type="Pfam" id="PF13401">
    <property type="entry name" value="AAA_22"/>
    <property type="match status" value="1"/>
</dbReference>
<dbReference type="InterPro" id="IPR016032">
    <property type="entry name" value="Sig_transdc_resp-reg_C-effctor"/>
</dbReference>
<dbReference type="InterPro" id="IPR027417">
    <property type="entry name" value="P-loop_NTPase"/>
</dbReference>
<name>A0A809RT73_9BACT</name>
<feature type="domain" description="Bacterial transcriptional activator" evidence="2">
    <location>
        <begin position="114"/>
        <end position="251"/>
    </location>
</feature>
<protein>
    <recommendedName>
        <fullName evidence="2">Bacterial transcriptional activator domain-containing protein</fullName>
    </recommendedName>
</protein>
<dbReference type="AlphaFoldDB" id="A0A809RT73"/>